<protein>
    <submittedName>
        <fullName evidence="3">Predicted protein</fullName>
    </submittedName>
</protein>
<organism evidence="4">
    <name type="scientific">Laccaria bicolor (strain S238N-H82 / ATCC MYA-4686)</name>
    <name type="common">Bicoloured deceiver</name>
    <name type="synonym">Laccaria laccata var. bicolor</name>
    <dbReference type="NCBI Taxonomy" id="486041"/>
    <lineage>
        <taxon>Eukaryota</taxon>
        <taxon>Fungi</taxon>
        <taxon>Dikarya</taxon>
        <taxon>Basidiomycota</taxon>
        <taxon>Agaricomycotina</taxon>
        <taxon>Agaricomycetes</taxon>
        <taxon>Agaricomycetidae</taxon>
        <taxon>Agaricales</taxon>
        <taxon>Agaricineae</taxon>
        <taxon>Hydnangiaceae</taxon>
        <taxon>Laccaria</taxon>
    </lineage>
</organism>
<sequence length="432" mass="48219">MSISVLDALMSQSFDSPPCPITTPAKSRKRIHSDDGSDKEDEAEDGFPTPANREGQTLFMMPTPLANANIVTFARRYGLSKLLKQVQMQELLNFVKCTLDEHFVMLYVAAMQTYSCYIMLSPKIRGYRDGVAQRLLWARTGVELLLPNLTDFPVMHTITRNLCWDIPNTVYSNPAATAKLDNRICHHFTQFWSTIKKKRAEYVTSSGKDFYNKVDKWLAKIRDTYPSPGIVTRSVLNHDIESHGHNNLHIEILAPADTQTDETERVVEHTIEGSNEAGVPLTDAAQSGPSTSSNQSLLSVSSTMAENPPSAAIYTLSLFVVALLPSFHYIWLALLLAHSLTPLPPYTSITCSHISYLYFSYISRIIHVVNFCCLFFTTFLALDSGHYLACAHAVFGGYIACTTTLSPSVTIIAVFSVYRNTGISLFYLHLCF</sequence>
<evidence type="ECO:0000256" key="2">
    <source>
        <dbReference type="SAM" id="Phobius"/>
    </source>
</evidence>
<dbReference type="GeneID" id="6084462"/>
<evidence type="ECO:0000313" key="3">
    <source>
        <dbReference type="EMBL" id="EDR00601.1"/>
    </source>
</evidence>
<keyword evidence="2" id="KW-1133">Transmembrane helix</keyword>
<keyword evidence="2" id="KW-0812">Transmembrane</keyword>
<evidence type="ECO:0000313" key="4">
    <source>
        <dbReference type="Proteomes" id="UP000001194"/>
    </source>
</evidence>
<name>B0DY04_LACBS</name>
<dbReference type="EMBL" id="DS547148">
    <property type="protein sequence ID" value="EDR00601.1"/>
    <property type="molecule type" value="Genomic_DNA"/>
</dbReference>
<feature type="transmembrane region" description="Helical" evidence="2">
    <location>
        <begin position="394"/>
        <end position="418"/>
    </location>
</feature>
<keyword evidence="2" id="KW-0472">Membrane</keyword>
<dbReference type="HOGENOM" id="CLU_634713_0_0_1"/>
<evidence type="ECO:0000256" key="1">
    <source>
        <dbReference type="SAM" id="MobiDB-lite"/>
    </source>
</evidence>
<feature type="region of interest" description="Disordered" evidence="1">
    <location>
        <begin position="13"/>
        <end position="55"/>
    </location>
</feature>
<dbReference type="KEGG" id="lbc:LACBIDRAFT_334076"/>
<accession>B0DY04</accession>
<reference evidence="3 4" key="1">
    <citation type="journal article" date="2008" name="Nature">
        <title>The genome of Laccaria bicolor provides insights into mycorrhizal symbiosis.</title>
        <authorList>
            <person name="Martin F."/>
            <person name="Aerts A."/>
            <person name="Ahren D."/>
            <person name="Brun A."/>
            <person name="Danchin E.G.J."/>
            <person name="Duchaussoy F."/>
            <person name="Gibon J."/>
            <person name="Kohler A."/>
            <person name="Lindquist E."/>
            <person name="Pereda V."/>
            <person name="Salamov A."/>
            <person name="Shapiro H.J."/>
            <person name="Wuyts J."/>
            <person name="Blaudez D."/>
            <person name="Buee M."/>
            <person name="Brokstein P."/>
            <person name="Canbaeck B."/>
            <person name="Cohen D."/>
            <person name="Courty P.E."/>
            <person name="Coutinho P.M."/>
            <person name="Delaruelle C."/>
            <person name="Detter J.C."/>
            <person name="Deveau A."/>
            <person name="DiFazio S."/>
            <person name="Duplessis S."/>
            <person name="Fraissinet-Tachet L."/>
            <person name="Lucic E."/>
            <person name="Frey-Klett P."/>
            <person name="Fourrey C."/>
            <person name="Feussner I."/>
            <person name="Gay G."/>
            <person name="Grimwood J."/>
            <person name="Hoegger P.J."/>
            <person name="Jain P."/>
            <person name="Kilaru S."/>
            <person name="Labbe J."/>
            <person name="Lin Y.C."/>
            <person name="Legue V."/>
            <person name="Le Tacon F."/>
            <person name="Marmeisse R."/>
            <person name="Melayah D."/>
            <person name="Montanini B."/>
            <person name="Muratet M."/>
            <person name="Nehls U."/>
            <person name="Niculita-Hirzel H."/>
            <person name="Oudot-Le Secq M.P."/>
            <person name="Peter M."/>
            <person name="Quesneville H."/>
            <person name="Rajashekar B."/>
            <person name="Reich M."/>
            <person name="Rouhier N."/>
            <person name="Schmutz J."/>
            <person name="Yin T."/>
            <person name="Chalot M."/>
            <person name="Henrissat B."/>
            <person name="Kuees U."/>
            <person name="Lucas S."/>
            <person name="Van de Peer Y."/>
            <person name="Podila G.K."/>
            <person name="Polle A."/>
            <person name="Pukkila P.J."/>
            <person name="Richardson P.M."/>
            <person name="Rouze P."/>
            <person name="Sanders I.R."/>
            <person name="Stajich J.E."/>
            <person name="Tunlid A."/>
            <person name="Tuskan G."/>
            <person name="Grigoriev I.V."/>
        </authorList>
    </citation>
    <scope>NUCLEOTIDE SEQUENCE [LARGE SCALE GENOMIC DNA]</scope>
    <source>
        <strain evidence="4">S238N-H82 / ATCC MYA-4686</strain>
    </source>
</reference>
<dbReference type="InParanoid" id="B0DY04"/>
<dbReference type="Proteomes" id="UP000001194">
    <property type="component" value="Unassembled WGS sequence"/>
</dbReference>
<proteinExistence type="predicted"/>
<dbReference type="RefSeq" id="XP_001888828.1">
    <property type="nucleotide sequence ID" value="XM_001888793.1"/>
</dbReference>
<dbReference type="AlphaFoldDB" id="B0DY04"/>
<feature type="transmembrane region" description="Helical" evidence="2">
    <location>
        <begin position="358"/>
        <end position="382"/>
    </location>
</feature>
<gene>
    <name evidence="3" type="ORF">LACBIDRAFT_334076</name>
</gene>
<dbReference type="OrthoDB" id="3236341at2759"/>
<feature type="transmembrane region" description="Helical" evidence="2">
    <location>
        <begin position="311"/>
        <end position="337"/>
    </location>
</feature>
<keyword evidence="4" id="KW-1185">Reference proteome</keyword>